<dbReference type="EMBL" id="KN714755">
    <property type="protein sequence ID" value="KUI60630.1"/>
    <property type="molecule type" value="Genomic_DNA"/>
</dbReference>
<dbReference type="Gene3D" id="6.10.250.2790">
    <property type="match status" value="1"/>
</dbReference>
<dbReference type="STRING" id="694573.A0A194V9J1"/>
<feature type="region of interest" description="Disordered" evidence="1">
    <location>
        <begin position="60"/>
        <end position="86"/>
    </location>
</feature>
<gene>
    <name evidence="2" type="ORF">VP1G_07821</name>
</gene>
<evidence type="ECO:0000313" key="3">
    <source>
        <dbReference type="Proteomes" id="UP000078576"/>
    </source>
</evidence>
<feature type="compositionally biased region" description="Low complexity" evidence="1">
    <location>
        <begin position="350"/>
        <end position="361"/>
    </location>
</feature>
<keyword evidence="3" id="KW-1185">Reference proteome</keyword>
<organism evidence="2 3">
    <name type="scientific">Cytospora mali</name>
    <name type="common">Apple Valsa canker fungus</name>
    <name type="synonym">Valsa mali</name>
    <dbReference type="NCBI Taxonomy" id="578113"/>
    <lineage>
        <taxon>Eukaryota</taxon>
        <taxon>Fungi</taxon>
        <taxon>Dikarya</taxon>
        <taxon>Ascomycota</taxon>
        <taxon>Pezizomycotina</taxon>
        <taxon>Sordariomycetes</taxon>
        <taxon>Sordariomycetidae</taxon>
        <taxon>Diaporthales</taxon>
        <taxon>Cytosporaceae</taxon>
        <taxon>Cytospora</taxon>
    </lineage>
</organism>
<reference evidence="3" key="1">
    <citation type="submission" date="2014-12" db="EMBL/GenBank/DDBJ databases">
        <title>Genome Sequence of Valsa Canker Pathogens Uncovers a Specific Adaption of Colonization on Woody Bark.</title>
        <authorList>
            <person name="Yin Z."/>
            <person name="Liu H."/>
            <person name="Gao X."/>
            <person name="Li Z."/>
            <person name="Song N."/>
            <person name="Ke X."/>
            <person name="Dai Q."/>
            <person name="Wu Y."/>
            <person name="Sun Y."/>
            <person name="Xu J.-R."/>
            <person name="Kang Z.K."/>
            <person name="Wang L."/>
            <person name="Huang L."/>
        </authorList>
    </citation>
    <scope>NUCLEOTIDE SEQUENCE [LARGE SCALE GENOMIC DNA]</scope>
    <source>
        <strain evidence="3">SXYL134</strain>
    </source>
</reference>
<accession>A0A194V9J1</accession>
<feature type="compositionally biased region" description="Low complexity" evidence="1">
    <location>
        <begin position="69"/>
        <end position="86"/>
    </location>
</feature>
<sequence>MSWDSKTNLPRRSRGLSLRQAARAATQPTAPIKIDPKSAHTSDPFLQSFLNPAFDPAEHLNATLPPLQGSTSSSLRSSSSLPSAAAGTAKAPVPLAQLSSEAQDLLTQLNAHTTRLTNTLTQLTDDILRSGSRLAYEVELLRGETLGLAETLADEGPLREDLERFDAAGVKGAEGEGEGEGEPQYISQLRTLTLVRSRLDSVIKTFGDAMEFTFPPSEFSVSSGFLSVSAPDFPDMHSATREQISTEEKGQQVLRKIRDEVSGLLAKGNPQPVRGVEDATRRVEELKELAGVWKGTAEEKGRQRFVENLARMVEDRHRELVREAEMAREQALRESRSRQDDGGGSRRDQGGSSETTTTESKGLGGYGFMKKWQDLRGGL</sequence>
<evidence type="ECO:0000313" key="2">
    <source>
        <dbReference type="EMBL" id="KUI60630.1"/>
    </source>
</evidence>
<proteinExistence type="predicted"/>
<evidence type="ECO:0000256" key="1">
    <source>
        <dbReference type="SAM" id="MobiDB-lite"/>
    </source>
</evidence>
<dbReference type="AlphaFoldDB" id="A0A194V9J1"/>
<protein>
    <submittedName>
        <fullName evidence="2">Uncharacterized protein</fullName>
    </submittedName>
</protein>
<feature type="compositionally biased region" description="Basic and acidic residues" evidence="1">
    <location>
        <begin position="324"/>
        <end position="349"/>
    </location>
</feature>
<feature type="region of interest" description="Disordered" evidence="1">
    <location>
        <begin position="324"/>
        <end position="368"/>
    </location>
</feature>
<name>A0A194V9J1_CYTMA</name>
<feature type="compositionally biased region" description="Low complexity" evidence="1">
    <location>
        <begin position="19"/>
        <end position="31"/>
    </location>
</feature>
<dbReference type="Proteomes" id="UP000078576">
    <property type="component" value="Unassembled WGS sequence"/>
</dbReference>
<feature type="region of interest" description="Disordered" evidence="1">
    <location>
        <begin position="1"/>
        <end position="41"/>
    </location>
</feature>
<dbReference type="OrthoDB" id="5413829at2759"/>